<dbReference type="Pfam" id="PF18394">
    <property type="entry name" value="TBK1_CCD1"/>
    <property type="match status" value="1"/>
</dbReference>
<comment type="caution">
    <text evidence="10">The sequence shown here is derived from an EMBL/GenBank/DDBJ whole genome shotgun (WGS) entry which is preliminary data.</text>
</comment>
<sequence length="782" mass="88912">MSGYPVLKGILQSSTNYTWNTADSLGRGATAVVYLGREKGTGHVVAVKVFHEHLRIGQGGEELRELELLRRLNHENIISLFAIEQEMQTKRIVLVMEYCEGGSLYHMLDQAQYQYGLPEQQFLLVLFHVAAGMQYLRKSGVIHRDIKPGNIMRYLTEDGSSIYKLTDFGAARDLNEDENFTSLYGTEEYLHPGMYQRAVLRQPTGQQFDAKVDLWSLGVTFYHVATGQLPFQPYGGRNNKETMYRIISQKESGVISGQQHFEGGPILWGRELPATCLLSSGVRQVITPVLAGLMEPNPASMLTYEAFFKSVKRLQAQTKLFIFNYVHASMNTLFIDPTCTLSGLQDAIASLTDQPASQQLLLVGGQVLEDIVDPLAPISKFPMHIKSCTVYLFPRELTMTEAPPLPQREIPPFPEFLNIIDVDKDARLALNCLARGHLIKHHTEKVAQQQRCLVEGHLFLRMYIEGRLRAAGEALQLMQTQIAESKKRFDMFYQFVNSITLMLTPLGSQAGCYFRDILTDETLRKVHVKAEERAEEIQRYRRGLQEKMEEARPHSTQWFEMCEKSACTSKVEHHLTVITNIQNRFRRDKTVKSQMTAHDENIHRFERQKLQEHCMRMLSILTGHCVPSLDRLHKQAFGFTGLLVKALARIIKVEKNNESVINCQQLLSSRLDKIESKCQEEVRHVQEKHRARLVQQQELDEGLGTSVATGARPEGVSFKAPGGESVEPMSFKDDLQSLRAESEELLNLFMGNLDIMKKLEEESNQMMSCGSLSRLLQENKLT</sequence>
<protein>
    <recommendedName>
        <fullName evidence="9">Protein kinase domain-containing protein</fullName>
    </recommendedName>
</protein>
<evidence type="ECO:0000256" key="6">
    <source>
        <dbReference type="ARBA" id="ARBA00022777"/>
    </source>
</evidence>
<evidence type="ECO:0000256" key="7">
    <source>
        <dbReference type="ARBA" id="ARBA00022840"/>
    </source>
</evidence>
<evidence type="ECO:0000256" key="1">
    <source>
        <dbReference type="ARBA" id="ARBA00004496"/>
    </source>
</evidence>
<dbReference type="Gene3D" id="3.10.20.90">
    <property type="entry name" value="Phosphatidylinositol 3-kinase Catalytic Subunit, Chain A, domain 1"/>
    <property type="match status" value="1"/>
</dbReference>
<dbReference type="PANTHER" id="PTHR22969">
    <property type="entry name" value="IKB KINASE"/>
    <property type="match status" value="1"/>
</dbReference>
<dbReference type="SUPFAM" id="SSF54236">
    <property type="entry name" value="Ubiquitin-like"/>
    <property type="match status" value="1"/>
</dbReference>
<feature type="binding site" evidence="8">
    <location>
        <position position="48"/>
    </location>
    <ligand>
        <name>ATP</name>
        <dbReference type="ChEBI" id="CHEBI:30616"/>
    </ligand>
</feature>
<dbReference type="Gene3D" id="1.10.510.10">
    <property type="entry name" value="Transferase(Phosphotransferase) domain 1"/>
    <property type="match status" value="1"/>
</dbReference>
<name>A0AAN9GAM1_9CAEN</name>
<dbReference type="Gene3D" id="1.20.1270.420">
    <property type="match status" value="1"/>
</dbReference>
<dbReference type="Gene3D" id="3.30.200.20">
    <property type="entry name" value="Phosphorylase Kinase, domain 1"/>
    <property type="match status" value="1"/>
</dbReference>
<dbReference type="GO" id="GO:0045089">
    <property type="term" value="P:positive regulation of innate immune response"/>
    <property type="evidence" value="ECO:0007669"/>
    <property type="project" value="UniProtKB-ARBA"/>
</dbReference>
<keyword evidence="4" id="KW-0808">Transferase</keyword>
<dbReference type="GO" id="GO:0010628">
    <property type="term" value="P:positive regulation of gene expression"/>
    <property type="evidence" value="ECO:0007669"/>
    <property type="project" value="UniProtKB-ARBA"/>
</dbReference>
<keyword evidence="5 8" id="KW-0547">Nucleotide-binding</keyword>
<dbReference type="SMART" id="SM00220">
    <property type="entry name" value="S_TKc"/>
    <property type="match status" value="1"/>
</dbReference>
<evidence type="ECO:0000313" key="11">
    <source>
        <dbReference type="Proteomes" id="UP001374579"/>
    </source>
</evidence>
<dbReference type="Pfam" id="PF00069">
    <property type="entry name" value="Pkinase"/>
    <property type="match status" value="1"/>
</dbReference>
<evidence type="ECO:0000256" key="5">
    <source>
        <dbReference type="ARBA" id="ARBA00022741"/>
    </source>
</evidence>
<dbReference type="PANTHER" id="PTHR22969:SF15">
    <property type="entry name" value="FI05319P"/>
    <property type="match status" value="1"/>
</dbReference>
<evidence type="ECO:0000259" key="9">
    <source>
        <dbReference type="PROSITE" id="PS50011"/>
    </source>
</evidence>
<evidence type="ECO:0000313" key="10">
    <source>
        <dbReference type="EMBL" id="KAK7101898.1"/>
    </source>
</evidence>
<dbReference type="Proteomes" id="UP001374579">
    <property type="component" value="Unassembled WGS sequence"/>
</dbReference>
<comment type="subcellular location">
    <subcellularLocation>
        <location evidence="1">Cytoplasm</location>
    </subcellularLocation>
</comment>
<dbReference type="InterPro" id="IPR017441">
    <property type="entry name" value="Protein_kinase_ATP_BS"/>
</dbReference>
<dbReference type="InterPro" id="IPR000719">
    <property type="entry name" value="Prot_kinase_dom"/>
</dbReference>
<dbReference type="PROSITE" id="PS00107">
    <property type="entry name" value="PROTEIN_KINASE_ATP"/>
    <property type="match status" value="1"/>
</dbReference>
<dbReference type="InterPro" id="IPR029071">
    <property type="entry name" value="Ubiquitin-like_domsf"/>
</dbReference>
<evidence type="ECO:0000256" key="2">
    <source>
        <dbReference type="ARBA" id="ARBA00022490"/>
    </source>
</evidence>
<dbReference type="SUPFAM" id="SSF56112">
    <property type="entry name" value="Protein kinase-like (PK-like)"/>
    <property type="match status" value="1"/>
</dbReference>
<dbReference type="GO" id="GO:0004674">
    <property type="term" value="F:protein serine/threonine kinase activity"/>
    <property type="evidence" value="ECO:0007669"/>
    <property type="project" value="UniProtKB-KW"/>
</dbReference>
<dbReference type="GO" id="GO:0005737">
    <property type="term" value="C:cytoplasm"/>
    <property type="evidence" value="ECO:0007669"/>
    <property type="project" value="UniProtKB-SubCell"/>
</dbReference>
<gene>
    <name evidence="10" type="ORF">V1264_020209</name>
</gene>
<dbReference type="InterPro" id="IPR011009">
    <property type="entry name" value="Kinase-like_dom_sf"/>
</dbReference>
<proteinExistence type="predicted"/>
<evidence type="ECO:0000256" key="3">
    <source>
        <dbReference type="ARBA" id="ARBA00022527"/>
    </source>
</evidence>
<dbReference type="GO" id="GO:0005524">
    <property type="term" value="F:ATP binding"/>
    <property type="evidence" value="ECO:0007669"/>
    <property type="project" value="UniProtKB-UniRule"/>
</dbReference>
<keyword evidence="11" id="KW-1185">Reference proteome</keyword>
<keyword evidence="7 8" id="KW-0067">ATP-binding</keyword>
<evidence type="ECO:0000256" key="4">
    <source>
        <dbReference type="ARBA" id="ARBA00022679"/>
    </source>
</evidence>
<dbReference type="InterPro" id="IPR051180">
    <property type="entry name" value="IKK"/>
</dbReference>
<keyword evidence="6" id="KW-0418">Kinase</keyword>
<dbReference type="FunFam" id="3.30.200.20:FF:000106">
    <property type="entry name" value="serine/threonine-protein kinase TBK1 isoform X1"/>
    <property type="match status" value="1"/>
</dbReference>
<keyword evidence="3" id="KW-0723">Serine/threonine-protein kinase</keyword>
<reference evidence="10 11" key="1">
    <citation type="submission" date="2024-02" db="EMBL/GenBank/DDBJ databases">
        <title>Chromosome-scale genome assembly of the rough periwinkle Littorina saxatilis.</title>
        <authorList>
            <person name="De Jode A."/>
            <person name="Faria R."/>
            <person name="Formenti G."/>
            <person name="Sims Y."/>
            <person name="Smith T.P."/>
            <person name="Tracey A."/>
            <person name="Wood J.M.D."/>
            <person name="Zagrodzka Z.B."/>
            <person name="Johannesson K."/>
            <person name="Butlin R.K."/>
            <person name="Leder E.H."/>
        </authorList>
    </citation>
    <scope>NUCLEOTIDE SEQUENCE [LARGE SCALE GENOMIC DNA]</scope>
    <source>
        <strain evidence="10">Snail1</strain>
        <tissue evidence="10">Muscle</tissue>
    </source>
</reference>
<dbReference type="GO" id="GO:0009967">
    <property type="term" value="P:positive regulation of signal transduction"/>
    <property type="evidence" value="ECO:0007669"/>
    <property type="project" value="UniProtKB-ARBA"/>
</dbReference>
<feature type="domain" description="Protein kinase" evidence="9">
    <location>
        <begin position="19"/>
        <end position="322"/>
    </location>
</feature>
<dbReference type="FunFam" id="1.10.510.10:FF:000100">
    <property type="entry name" value="inhibitor of nuclear factor kappa-B kinase subunit epsilon"/>
    <property type="match status" value="1"/>
</dbReference>
<dbReference type="AlphaFoldDB" id="A0AAN9GAM1"/>
<accession>A0AAN9GAM1</accession>
<dbReference type="PROSITE" id="PS50011">
    <property type="entry name" value="PROTEIN_KINASE_DOM"/>
    <property type="match status" value="1"/>
</dbReference>
<keyword evidence="2" id="KW-0963">Cytoplasm</keyword>
<organism evidence="10 11">
    <name type="scientific">Littorina saxatilis</name>
    <dbReference type="NCBI Taxonomy" id="31220"/>
    <lineage>
        <taxon>Eukaryota</taxon>
        <taxon>Metazoa</taxon>
        <taxon>Spiralia</taxon>
        <taxon>Lophotrochozoa</taxon>
        <taxon>Mollusca</taxon>
        <taxon>Gastropoda</taxon>
        <taxon>Caenogastropoda</taxon>
        <taxon>Littorinimorpha</taxon>
        <taxon>Littorinoidea</taxon>
        <taxon>Littorinidae</taxon>
        <taxon>Littorina</taxon>
    </lineage>
</organism>
<dbReference type="EMBL" id="JBAMIC010000010">
    <property type="protein sequence ID" value="KAK7101898.1"/>
    <property type="molecule type" value="Genomic_DNA"/>
</dbReference>
<evidence type="ECO:0000256" key="8">
    <source>
        <dbReference type="PROSITE-ProRule" id="PRU10141"/>
    </source>
</evidence>
<dbReference type="GO" id="GO:0006950">
    <property type="term" value="P:response to stress"/>
    <property type="evidence" value="ECO:0007669"/>
    <property type="project" value="UniProtKB-ARBA"/>
</dbReference>
<dbReference type="InterPro" id="IPR041309">
    <property type="entry name" value="TBK1_CC1"/>
</dbReference>